<evidence type="ECO:0000313" key="2">
    <source>
        <dbReference type="Proteomes" id="UP000276133"/>
    </source>
</evidence>
<proteinExistence type="predicted"/>
<accession>A0A3M7Q9A5</accession>
<evidence type="ECO:0000313" key="1">
    <source>
        <dbReference type="EMBL" id="RNA08037.1"/>
    </source>
</evidence>
<keyword evidence="2" id="KW-1185">Reference proteome</keyword>
<comment type="caution">
    <text evidence="1">The sequence shown here is derived from an EMBL/GenBank/DDBJ whole genome shotgun (WGS) entry which is preliminary data.</text>
</comment>
<sequence>MILNNKISKWTKDLFIKLNEEKFKKQPHKGVDIFTNLEVKLRLYSSTNPTISGKRRSDMDSNLNL</sequence>
<organism evidence="1 2">
    <name type="scientific">Brachionus plicatilis</name>
    <name type="common">Marine rotifer</name>
    <name type="synonym">Brachionus muelleri</name>
    <dbReference type="NCBI Taxonomy" id="10195"/>
    <lineage>
        <taxon>Eukaryota</taxon>
        <taxon>Metazoa</taxon>
        <taxon>Spiralia</taxon>
        <taxon>Gnathifera</taxon>
        <taxon>Rotifera</taxon>
        <taxon>Eurotatoria</taxon>
        <taxon>Monogononta</taxon>
        <taxon>Pseudotrocha</taxon>
        <taxon>Ploima</taxon>
        <taxon>Brachionidae</taxon>
        <taxon>Brachionus</taxon>
    </lineage>
</organism>
<dbReference type="AlphaFoldDB" id="A0A3M7Q9A5"/>
<dbReference type="EMBL" id="REGN01006869">
    <property type="protein sequence ID" value="RNA08037.1"/>
    <property type="molecule type" value="Genomic_DNA"/>
</dbReference>
<protein>
    <submittedName>
        <fullName evidence="1">Uncharacterized protein</fullName>
    </submittedName>
</protein>
<reference evidence="1 2" key="1">
    <citation type="journal article" date="2018" name="Sci. Rep.">
        <title>Genomic signatures of local adaptation to the degree of environmental predictability in rotifers.</title>
        <authorList>
            <person name="Franch-Gras L."/>
            <person name="Hahn C."/>
            <person name="Garcia-Roger E.M."/>
            <person name="Carmona M.J."/>
            <person name="Serra M."/>
            <person name="Gomez A."/>
        </authorList>
    </citation>
    <scope>NUCLEOTIDE SEQUENCE [LARGE SCALE GENOMIC DNA]</scope>
    <source>
        <strain evidence="1">HYR1</strain>
    </source>
</reference>
<dbReference type="Proteomes" id="UP000276133">
    <property type="component" value="Unassembled WGS sequence"/>
</dbReference>
<gene>
    <name evidence="1" type="ORF">BpHYR1_021342</name>
</gene>
<name>A0A3M7Q9A5_BRAPC</name>